<dbReference type="InterPro" id="IPR012677">
    <property type="entry name" value="Nucleotide-bd_a/b_plait_sf"/>
</dbReference>
<dbReference type="SUPFAM" id="SSF54928">
    <property type="entry name" value="RNA-binding domain, RBD"/>
    <property type="match status" value="2"/>
</dbReference>
<dbReference type="SMART" id="SM00360">
    <property type="entry name" value="RRM"/>
    <property type="match status" value="2"/>
</dbReference>
<dbReference type="CDD" id="cd00590">
    <property type="entry name" value="RRM_SF"/>
    <property type="match status" value="2"/>
</dbReference>
<evidence type="ECO:0000313" key="4">
    <source>
        <dbReference type="Proteomes" id="UP000038009"/>
    </source>
</evidence>
<dbReference type="Proteomes" id="UP000038009">
    <property type="component" value="Unassembled WGS sequence"/>
</dbReference>
<keyword evidence="1" id="KW-0694">RNA-binding</keyword>
<protein>
    <recommendedName>
        <fullName evidence="2">RRM domain-containing protein</fullName>
    </recommendedName>
</protein>
<keyword evidence="4" id="KW-1185">Reference proteome</keyword>
<feature type="domain" description="RRM" evidence="2">
    <location>
        <begin position="398"/>
        <end position="473"/>
    </location>
</feature>
<name>A0A0N1I589_LEPSE</name>
<sequence>MMDMSAAKMWENVSLCRSVSTISSSTSTAEATAGNDVSSFLFDDCRDDASLAKLQCKFWLCVGHLSVGTTDAELKSLFYPYGADEAFTAWEGPLMTGYVGFTSPEMADLAAQKMHAFIPRRQSQALVVHPVSLDDATQARSRSLKSLLAVLYSESAPQAISTVIQHCKSPAAMAGEVVTEVTRASPVVLQRLMAALADLPTQWAGIAAFSEELLKLLLRSLLESNELNLAQSINCGMVVGNLFLSNMITGDPYYLATRLLQRGNQMLAQLEGVCALSHTCASLTAYHISRASFWAQIAEIAATTADADISQTLLGHLRRYTKVSVPQSAAPALPPARVPFTHTFSTMPCPPATMPSPHAALQYVPQPVQPFQQSESMAMLPPQRFAAQHTRQDEVKRRTIYVSHLPGLLPQSMLLELLTAAGPVNKVRICAGSGYCTLFAFVEMRTLEGAQRAMCMNGLQLMGFAIRVLTARNAVQDVVKDDAQFDADGNLLQPCLFGASQAPLSQCLTTTN</sequence>
<evidence type="ECO:0000313" key="3">
    <source>
        <dbReference type="EMBL" id="KPI86802.1"/>
    </source>
</evidence>
<proteinExistence type="predicted"/>
<dbReference type="PANTHER" id="PTHR32343">
    <property type="entry name" value="SERINE/ARGININE-RICH SPLICING FACTOR"/>
    <property type="match status" value="1"/>
</dbReference>
<evidence type="ECO:0000259" key="2">
    <source>
        <dbReference type="PROSITE" id="PS50102"/>
    </source>
</evidence>
<dbReference type="OrthoDB" id="7763451at2759"/>
<reference evidence="3 4" key="1">
    <citation type="journal article" date="2015" name="PLoS Pathog.">
        <title>Leptomonas seymouri: Adaptations to the Dixenous Life Cycle Analyzed by Genome Sequencing, Transcriptome Profiling and Co-infection with Leishmania donovani.</title>
        <authorList>
            <person name="Kraeva N."/>
            <person name="Butenko A."/>
            <person name="Hlavacova J."/>
            <person name="Kostygov A."/>
            <person name="Myskova J."/>
            <person name="Grybchuk D."/>
            <person name="Lestinova T."/>
            <person name="Votypka J."/>
            <person name="Volf P."/>
            <person name="Opperdoes F."/>
            <person name="Flegontov P."/>
            <person name="Lukes J."/>
            <person name="Yurchenko V."/>
        </authorList>
    </citation>
    <scope>NUCLEOTIDE SEQUENCE [LARGE SCALE GENOMIC DNA]</scope>
    <source>
        <strain evidence="3 4">ATCC 30220</strain>
    </source>
</reference>
<dbReference type="Pfam" id="PF00076">
    <property type="entry name" value="RRM_1"/>
    <property type="match status" value="1"/>
</dbReference>
<dbReference type="EMBL" id="LJSK01000115">
    <property type="protein sequence ID" value="KPI86802.1"/>
    <property type="molecule type" value="Genomic_DNA"/>
</dbReference>
<dbReference type="OMA" id="KMHAFIP"/>
<dbReference type="GO" id="GO:0003723">
    <property type="term" value="F:RNA binding"/>
    <property type="evidence" value="ECO:0007669"/>
    <property type="project" value="UniProtKB-UniRule"/>
</dbReference>
<dbReference type="InterPro" id="IPR035979">
    <property type="entry name" value="RBD_domain_sf"/>
</dbReference>
<dbReference type="VEuPathDB" id="TriTrypDB:Lsey_0115_0100"/>
<dbReference type="PROSITE" id="PS50102">
    <property type="entry name" value="RRM"/>
    <property type="match status" value="1"/>
</dbReference>
<dbReference type="AlphaFoldDB" id="A0A0N1I589"/>
<dbReference type="Gene3D" id="3.30.70.330">
    <property type="match status" value="2"/>
</dbReference>
<organism evidence="3 4">
    <name type="scientific">Leptomonas seymouri</name>
    <dbReference type="NCBI Taxonomy" id="5684"/>
    <lineage>
        <taxon>Eukaryota</taxon>
        <taxon>Discoba</taxon>
        <taxon>Euglenozoa</taxon>
        <taxon>Kinetoplastea</taxon>
        <taxon>Metakinetoplastina</taxon>
        <taxon>Trypanosomatida</taxon>
        <taxon>Trypanosomatidae</taxon>
        <taxon>Leishmaniinae</taxon>
        <taxon>Leptomonas</taxon>
    </lineage>
</organism>
<gene>
    <name evidence="3" type="ORF">ABL78_4126</name>
</gene>
<dbReference type="PANTHER" id="PTHR32343:SF10">
    <property type="entry name" value="RNA-BINDING REGION RNP-1 DOMAIN-CONTAINING PROTEIN"/>
    <property type="match status" value="1"/>
</dbReference>
<evidence type="ECO:0000256" key="1">
    <source>
        <dbReference type="PROSITE-ProRule" id="PRU00176"/>
    </source>
</evidence>
<comment type="caution">
    <text evidence="3">The sequence shown here is derived from an EMBL/GenBank/DDBJ whole genome shotgun (WGS) entry which is preliminary data.</text>
</comment>
<dbReference type="InterPro" id="IPR000504">
    <property type="entry name" value="RRM_dom"/>
</dbReference>
<accession>A0A0N1I589</accession>